<keyword evidence="1" id="KW-0456">Lyase</keyword>
<dbReference type="CDD" id="cd00377">
    <property type="entry name" value="ICL_PEPM"/>
    <property type="match status" value="1"/>
</dbReference>
<reference evidence="1 2" key="1">
    <citation type="submission" date="2020-05" db="EMBL/GenBank/DDBJ databases">
        <title>MicrobeNet Type strains.</title>
        <authorList>
            <person name="Nicholson A.C."/>
        </authorList>
    </citation>
    <scope>NUCLEOTIDE SEQUENCE [LARGE SCALE GENOMIC DNA]</scope>
    <source>
        <strain evidence="1 2">JCM 3224</strain>
    </source>
</reference>
<dbReference type="EMBL" id="JABELX010000001">
    <property type="protein sequence ID" value="NNH68667.1"/>
    <property type="molecule type" value="Genomic_DNA"/>
</dbReference>
<protein>
    <submittedName>
        <fullName evidence="1">Isocitrate lyase/phosphoenolpyruvate mutase family protein</fullName>
    </submittedName>
</protein>
<dbReference type="InterPro" id="IPR015813">
    <property type="entry name" value="Pyrv/PenolPyrv_kinase-like_dom"/>
</dbReference>
<dbReference type="SUPFAM" id="SSF51621">
    <property type="entry name" value="Phosphoenolpyruvate/pyruvate domain"/>
    <property type="match status" value="1"/>
</dbReference>
<dbReference type="Gene3D" id="3.20.20.60">
    <property type="entry name" value="Phosphoenolpyruvate-binding domains"/>
    <property type="match status" value="1"/>
</dbReference>
<accession>A0A849BYB5</accession>
<dbReference type="Pfam" id="PF13714">
    <property type="entry name" value="PEP_mutase"/>
    <property type="match status" value="1"/>
</dbReference>
<dbReference type="PANTHER" id="PTHR42905:SF16">
    <property type="entry name" value="CARBOXYPHOSPHONOENOLPYRUVATE PHOSPHONOMUTASE-LIKE PROTEIN (AFU_ORTHOLOGUE AFUA_5G07230)"/>
    <property type="match status" value="1"/>
</dbReference>
<evidence type="ECO:0000313" key="1">
    <source>
        <dbReference type="EMBL" id="NNH68667.1"/>
    </source>
</evidence>
<dbReference type="AlphaFoldDB" id="A0A849BYB5"/>
<dbReference type="PANTHER" id="PTHR42905">
    <property type="entry name" value="PHOSPHOENOLPYRUVATE CARBOXYLASE"/>
    <property type="match status" value="1"/>
</dbReference>
<dbReference type="InterPro" id="IPR039556">
    <property type="entry name" value="ICL/PEPM"/>
</dbReference>
<dbReference type="Proteomes" id="UP000586827">
    <property type="component" value="Unassembled WGS sequence"/>
</dbReference>
<name>A0A849BYB5_9NOCA</name>
<sequence length="261" mass="27325">MGFMNGAVKSELLAWLHEKDIFVVGNSWDAESAGILTDLGFPALATSSAALAAALGRADGENQVTRAEALDNLAEIVAATPLPVTADLESGYGATPEEVAETIRRAAGIGVVGGSIEDASGERDNPIRDFEESVYRIAAAVEAARSLPYKFTLTARAENFLYGRTDLDGTIARLQAFEAVGADVLYAPGLPDAESVRAVCASVGRPVNVLARGPITRLSVEELRELGARRISVGGGLARLGTGWVDVATDIIEHGTFTGLR</sequence>
<evidence type="ECO:0000313" key="2">
    <source>
        <dbReference type="Proteomes" id="UP000586827"/>
    </source>
</evidence>
<comment type="caution">
    <text evidence="1">The sequence shown here is derived from an EMBL/GenBank/DDBJ whole genome shotgun (WGS) entry which is preliminary data.</text>
</comment>
<keyword evidence="1" id="KW-0670">Pyruvate</keyword>
<dbReference type="GO" id="GO:0016829">
    <property type="term" value="F:lyase activity"/>
    <property type="evidence" value="ECO:0007669"/>
    <property type="project" value="UniProtKB-KW"/>
</dbReference>
<dbReference type="InterPro" id="IPR040442">
    <property type="entry name" value="Pyrv_kinase-like_dom_sf"/>
</dbReference>
<keyword evidence="2" id="KW-1185">Reference proteome</keyword>
<organism evidence="1 2">
    <name type="scientific">Nocardia uniformis</name>
    <dbReference type="NCBI Taxonomy" id="53432"/>
    <lineage>
        <taxon>Bacteria</taxon>
        <taxon>Bacillati</taxon>
        <taxon>Actinomycetota</taxon>
        <taxon>Actinomycetes</taxon>
        <taxon>Mycobacteriales</taxon>
        <taxon>Nocardiaceae</taxon>
        <taxon>Nocardia</taxon>
    </lineage>
</organism>
<gene>
    <name evidence="1" type="ORF">HLB23_02015</name>
</gene>
<proteinExistence type="predicted"/>